<dbReference type="AlphaFoldDB" id="F5YEC5"/>
<organism evidence="9 10">
    <name type="scientific">Leadbettera azotonutricia (strain ATCC BAA-888 / DSM 13862 / ZAS-9)</name>
    <name type="common">Treponema azotonutricium</name>
    <dbReference type="NCBI Taxonomy" id="545695"/>
    <lineage>
        <taxon>Bacteria</taxon>
        <taxon>Pseudomonadati</taxon>
        <taxon>Spirochaetota</taxon>
        <taxon>Spirochaetia</taxon>
        <taxon>Spirochaetales</taxon>
        <taxon>Breznakiellaceae</taxon>
        <taxon>Leadbettera</taxon>
    </lineage>
</organism>
<name>F5YEC5_LEAAZ</name>
<keyword evidence="5 7" id="KW-1133">Transmembrane helix</keyword>
<keyword evidence="4 7" id="KW-0812">Transmembrane</keyword>
<evidence type="ECO:0000256" key="5">
    <source>
        <dbReference type="ARBA" id="ARBA00022989"/>
    </source>
</evidence>
<evidence type="ECO:0000313" key="10">
    <source>
        <dbReference type="Proteomes" id="UP000009222"/>
    </source>
</evidence>
<dbReference type="Proteomes" id="UP000009222">
    <property type="component" value="Chromosome"/>
</dbReference>
<feature type="transmembrane region" description="Helical" evidence="7">
    <location>
        <begin position="12"/>
        <end position="36"/>
    </location>
</feature>
<dbReference type="HOGENOM" id="CLU_016047_1_2_12"/>
<feature type="transmembrane region" description="Helical" evidence="7">
    <location>
        <begin position="188"/>
        <end position="213"/>
    </location>
</feature>
<feature type="transmembrane region" description="Helical" evidence="7">
    <location>
        <begin position="145"/>
        <end position="167"/>
    </location>
</feature>
<keyword evidence="10" id="KW-1185">Reference proteome</keyword>
<proteinExistence type="inferred from homology"/>
<feature type="transmembrane region" description="Helical" evidence="7">
    <location>
        <begin position="244"/>
        <end position="266"/>
    </location>
</feature>
<reference evidence="9 10" key="2">
    <citation type="journal article" date="2011" name="ISME J.">
        <title>RNA-seq reveals cooperative metabolic interactions between two termite-gut spirochete species in co-culture.</title>
        <authorList>
            <person name="Rosenthal A.Z."/>
            <person name="Matson E.G."/>
            <person name="Eldar A."/>
            <person name="Leadbetter J.R."/>
        </authorList>
    </citation>
    <scope>NUCLEOTIDE SEQUENCE [LARGE SCALE GENOMIC DNA]</scope>
    <source>
        <strain evidence="10">ATCC BAA-888 / DSM 13862 / ZAS-9</strain>
    </source>
</reference>
<evidence type="ECO:0000256" key="7">
    <source>
        <dbReference type="RuleBase" id="RU363032"/>
    </source>
</evidence>
<gene>
    <name evidence="9" type="ordered locus">TREAZ_2645</name>
</gene>
<feature type="transmembrane region" description="Helical" evidence="7">
    <location>
        <begin position="79"/>
        <end position="100"/>
    </location>
</feature>
<protein>
    <submittedName>
        <fullName evidence="9">ABC transporter, permease protein</fullName>
    </submittedName>
</protein>
<keyword evidence="2 7" id="KW-0813">Transport</keyword>
<evidence type="ECO:0000256" key="4">
    <source>
        <dbReference type="ARBA" id="ARBA00022692"/>
    </source>
</evidence>
<dbReference type="STRING" id="545695.TREAZ_2645"/>
<keyword evidence="3" id="KW-1003">Cell membrane</keyword>
<feature type="domain" description="ABC transmembrane type-1" evidence="8">
    <location>
        <begin position="75"/>
        <end position="267"/>
    </location>
</feature>
<accession>F5YEC5</accession>
<dbReference type="PANTHER" id="PTHR32243:SF18">
    <property type="entry name" value="INNER MEMBRANE ABC TRANSPORTER PERMEASE PROTEIN YCJP"/>
    <property type="match status" value="1"/>
</dbReference>
<dbReference type="InterPro" id="IPR035906">
    <property type="entry name" value="MetI-like_sf"/>
</dbReference>
<feature type="transmembrane region" description="Helical" evidence="7">
    <location>
        <begin position="112"/>
        <end position="133"/>
    </location>
</feature>
<dbReference type="PANTHER" id="PTHR32243">
    <property type="entry name" value="MALTOSE TRANSPORT SYSTEM PERMEASE-RELATED"/>
    <property type="match status" value="1"/>
</dbReference>
<evidence type="ECO:0000256" key="6">
    <source>
        <dbReference type="ARBA" id="ARBA00023136"/>
    </source>
</evidence>
<sequence>MTFRRRMLHSAGVFFRFLALACFLAFAVLPLFWIFVTSLKPTQEIFTFPLRYFPSRISLAGYEKLLGFAKFGTYFLNSLWISLLASIGGLIASVLAGFSLSRLRFSRGIRGLLLVLYFTQMVPTFILMAPLFFTLSKLHFTNNRMVLAIVYAATTVAFGAIMAKSFFDHIPASLEEAALIDGCDPKTALFRVILPVSLPGLVAIFSFSFVNVWNELFLAVMFMSSDKKMTVPVALNSFISKAGISWDIMSAGIVMALIPTMVIFAIGQKYIVAGLTEGGVKG</sequence>
<dbReference type="InterPro" id="IPR000515">
    <property type="entry name" value="MetI-like"/>
</dbReference>
<dbReference type="SUPFAM" id="SSF161098">
    <property type="entry name" value="MetI-like"/>
    <property type="match status" value="1"/>
</dbReference>
<evidence type="ECO:0000313" key="9">
    <source>
        <dbReference type="EMBL" id="AEF81526.1"/>
    </source>
</evidence>
<dbReference type="InterPro" id="IPR050901">
    <property type="entry name" value="BP-dep_ABC_trans_perm"/>
</dbReference>
<dbReference type="RefSeq" id="WP_015712886.1">
    <property type="nucleotide sequence ID" value="NC_015577.1"/>
</dbReference>
<keyword evidence="6 7" id="KW-0472">Membrane</keyword>
<evidence type="ECO:0000259" key="8">
    <source>
        <dbReference type="PROSITE" id="PS50928"/>
    </source>
</evidence>
<comment type="similarity">
    <text evidence="7">Belongs to the binding-protein-dependent transport system permease family.</text>
</comment>
<dbReference type="GO" id="GO:0005886">
    <property type="term" value="C:plasma membrane"/>
    <property type="evidence" value="ECO:0007669"/>
    <property type="project" value="UniProtKB-SubCell"/>
</dbReference>
<dbReference type="PROSITE" id="PS50928">
    <property type="entry name" value="ABC_TM1"/>
    <property type="match status" value="1"/>
</dbReference>
<evidence type="ECO:0000256" key="3">
    <source>
        <dbReference type="ARBA" id="ARBA00022475"/>
    </source>
</evidence>
<dbReference type="EMBL" id="CP001841">
    <property type="protein sequence ID" value="AEF81526.1"/>
    <property type="molecule type" value="Genomic_DNA"/>
</dbReference>
<comment type="subcellular location">
    <subcellularLocation>
        <location evidence="1 7">Cell membrane</location>
        <topology evidence="1 7">Multi-pass membrane protein</topology>
    </subcellularLocation>
</comment>
<dbReference type="eggNOG" id="COG0395">
    <property type="taxonomic scope" value="Bacteria"/>
</dbReference>
<evidence type="ECO:0000256" key="1">
    <source>
        <dbReference type="ARBA" id="ARBA00004651"/>
    </source>
</evidence>
<dbReference type="Pfam" id="PF00528">
    <property type="entry name" value="BPD_transp_1"/>
    <property type="match status" value="1"/>
</dbReference>
<dbReference type="KEGG" id="taz:TREAZ_2645"/>
<dbReference type="CDD" id="cd06261">
    <property type="entry name" value="TM_PBP2"/>
    <property type="match status" value="1"/>
</dbReference>
<dbReference type="InParanoid" id="F5YEC5"/>
<reference evidence="10" key="1">
    <citation type="submission" date="2009-12" db="EMBL/GenBank/DDBJ databases">
        <title>Complete sequence of Treponema azotonutricium strain ZAS-9.</title>
        <authorList>
            <person name="Tetu S.G."/>
            <person name="Matson E."/>
            <person name="Ren Q."/>
            <person name="Seshadri R."/>
            <person name="Elbourne L."/>
            <person name="Hassan K.A."/>
            <person name="Durkin A."/>
            <person name="Radune D."/>
            <person name="Mohamoud Y."/>
            <person name="Shay R."/>
            <person name="Jin S."/>
            <person name="Zhang X."/>
            <person name="Lucey K."/>
            <person name="Ballor N.R."/>
            <person name="Ottesen E."/>
            <person name="Rosenthal R."/>
            <person name="Allen A."/>
            <person name="Leadbetter J.R."/>
            <person name="Paulsen I.T."/>
        </authorList>
    </citation>
    <scope>NUCLEOTIDE SEQUENCE [LARGE SCALE GENOMIC DNA]</scope>
    <source>
        <strain evidence="10">ATCC BAA-888 / DSM 13862 / ZAS-9</strain>
    </source>
</reference>
<dbReference type="GO" id="GO:0055085">
    <property type="term" value="P:transmembrane transport"/>
    <property type="evidence" value="ECO:0007669"/>
    <property type="project" value="InterPro"/>
</dbReference>
<dbReference type="Gene3D" id="1.10.3720.10">
    <property type="entry name" value="MetI-like"/>
    <property type="match status" value="1"/>
</dbReference>
<evidence type="ECO:0000256" key="2">
    <source>
        <dbReference type="ARBA" id="ARBA00022448"/>
    </source>
</evidence>